<dbReference type="EMBL" id="HG792017">
    <property type="protein sequence ID" value="CDM35020.1"/>
    <property type="molecule type" value="Genomic_DNA"/>
</dbReference>
<dbReference type="Proteomes" id="UP000030686">
    <property type="component" value="Unassembled WGS sequence"/>
</dbReference>
<accession>W6QEW9</accession>
<sequence>MGDSGLGIVRAALDPVVLLSGSWLRRIVRGMLVPDGVGSASSVLDGMASSVALFGCWNYQTCRCLCFGGGGVPVFS</sequence>
<proteinExistence type="predicted"/>
<dbReference type="AlphaFoldDB" id="W6QEW9"/>
<protein>
    <submittedName>
        <fullName evidence="1">Genomic scaffold, ProqFM164S03</fullName>
    </submittedName>
</protein>
<evidence type="ECO:0000313" key="2">
    <source>
        <dbReference type="Proteomes" id="UP000030686"/>
    </source>
</evidence>
<organism evidence="1 2">
    <name type="scientific">Penicillium roqueforti (strain FM164)</name>
    <dbReference type="NCBI Taxonomy" id="1365484"/>
    <lineage>
        <taxon>Eukaryota</taxon>
        <taxon>Fungi</taxon>
        <taxon>Dikarya</taxon>
        <taxon>Ascomycota</taxon>
        <taxon>Pezizomycotina</taxon>
        <taxon>Eurotiomycetes</taxon>
        <taxon>Eurotiomycetidae</taxon>
        <taxon>Eurotiales</taxon>
        <taxon>Aspergillaceae</taxon>
        <taxon>Penicillium</taxon>
    </lineage>
</organism>
<gene>
    <name evidence="1" type="ORF">PROQFM164_S03g001747</name>
</gene>
<keyword evidence="2" id="KW-1185">Reference proteome</keyword>
<reference evidence="1" key="1">
    <citation type="journal article" date="2014" name="Nat. Commun.">
        <title>Multiple recent horizontal transfers of a large genomic region in cheese making fungi.</title>
        <authorList>
            <person name="Cheeseman K."/>
            <person name="Ropars J."/>
            <person name="Renault P."/>
            <person name="Dupont J."/>
            <person name="Gouzy J."/>
            <person name="Branca A."/>
            <person name="Abraham A.L."/>
            <person name="Ceppi M."/>
            <person name="Conseiller E."/>
            <person name="Debuchy R."/>
            <person name="Malagnac F."/>
            <person name="Goarin A."/>
            <person name="Silar P."/>
            <person name="Lacoste S."/>
            <person name="Sallet E."/>
            <person name="Bensimon A."/>
            <person name="Giraud T."/>
            <person name="Brygoo Y."/>
        </authorList>
    </citation>
    <scope>NUCLEOTIDE SEQUENCE [LARGE SCALE GENOMIC DNA]</scope>
    <source>
        <strain evidence="1">FM164</strain>
    </source>
</reference>
<name>W6QEW9_PENRF</name>
<evidence type="ECO:0000313" key="1">
    <source>
        <dbReference type="EMBL" id="CDM35020.1"/>
    </source>
</evidence>